<dbReference type="EMBL" id="JACIGM010000004">
    <property type="protein sequence ID" value="MBB4274339.1"/>
    <property type="molecule type" value="Genomic_DNA"/>
</dbReference>
<organism evidence="2 3">
    <name type="scientific">Rhizobium mongolense</name>
    <dbReference type="NCBI Taxonomy" id="57676"/>
    <lineage>
        <taxon>Bacteria</taxon>
        <taxon>Pseudomonadati</taxon>
        <taxon>Pseudomonadota</taxon>
        <taxon>Alphaproteobacteria</taxon>
        <taxon>Hyphomicrobiales</taxon>
        <taxon>Rhizobiaceae</taxon>
        <taxon>Rhizobium/Agrobacterium group</taxon>
        <taxon>Rhizobium</taxon>
    </lineage>
</organism>
<evidence type="ECO:0000313" key="2">
    <source>
        <dbReference type="EMBL" id="MBB4274339.1"/>
    </source>
</evidence>
<gene>
    <name evidence="2" type="ORF">GGE12_002115</name>
</gene>
<proteinExistence type="predicted"/>
<accession>A0A7W6WE72</accession>
<sequence length="84" mass="8820">MIILLRSDGHCPHREGDRLLALAFSMGGSAFSPCSPAGRRGPEVSDGGVGSAHGIRRLRSAPPARLIAPLRAALVPAGEKRRKL</sequence>
<comment type="caution">
    <text evidence="2">The sequence shown here is derived from an EMBL/GenBank/DDBJ whole genome shotgun (WGS) entry which is preliminary data.</text>
</comment>
<dbReference type="AlphaFoldDB" id="A0A7W6WE72"/>
<protein>
    <submittedName>
        <fullName evidence="2">Uncharacterized protein</fullName>
    </submittedName>
</protein>
<dbReference type="Proteomes" id="UP000533641">
    <property type="component" value="Unassembled WGS sequence"/>
</dbReference>
<feature type="region of interest" description="Disordered" evidence="1">
    <location>
        <begin position="33"/>
        <end position="54"/>
    </location>
</feature>
<reference evidence="2 3" key="1">
    <citation type="submission" date="2020-08" db="EMBL/GenBank/DDBJ databases">
        <title>Genomic Encyclopedia of Type Strains, Phase IV (KMG-V): Genome sequencing to study the core and pangenomes of soil and plant-associated prokaryotes.</title>
        <authorList>
            <person name="Whitman W."/>
        </authorList>
    </citation>
    <scope>NUCLEOTIDE SEQUENCE [LARGE SCALE GENOMIC DNA]</scope>
    <source>
        <strain evidence="2 3">SEMIA 402</strain>
    </source>
</reference>
<evidence type="ECO:0000256" key="1">
    <source>
        <dbReference type="SAM" id="MobiDB-lite"/>
    </source>
</evidence>
<name>A0A7W6WE72_9HYPH</name>
<evidence type="ECO:0000313" key="3">
    <source>
        <dbReference type="Proteomes" id="UP000533641"/>
    </source>
</evidence>